<keyword evidence="3 10" id="KW-0378">Hydrolase</keyword>
<evidence type="ECO:0000259" key="8">
    <source>
        <dbReference type="PROSITE" id="PS51192"/>
    </source>
</evidence>
<feature type="region of interest" description="Disordered" evidence="7">
    <location>
        <begin position="176"/>
        <end position="202"/>
    </location>
</feature>
<dbReference type="SMART" id="SM00847">
    <property type="entry name" value="HA2"/>
    <property type="match status" value="1"/>
</dbReference>
<sequence>MPPKRGIVKSGNAGNSSKPNKPTGDAKAPPADGPKSLFPPGYKYPLSLLSERCQKNGWEKPIVDTVRGVRPRKGDGYSFVVTLSRLNKKSSQIESVRMEAFPPKVMPTALEARHWGATYALYRFCNNIQLNMQLPPGPRDYWNELATEHKTVPDHQKWMYNPDPFAAKKEVEERQAHAVQRREQRSEVSSSVGQRGGQVSSEFANAPEVRMAGSLREQVESCIKKAFTQYPEVDEPSTLPEDARDALRQQLAHLGFKAAQCHSAVTFLSTASPLASTLLRSSTQLEAAIEYLVLNVPECDLPARFLPENNSSNSFVRAAHSGTDDLKARWIEDKAVKEAGWPAKTVKDCIRSSSTPLSWEELIRHLNQRLVADVWDPDTRGSATQSIDQDELDSIDAHYIEDSEIVISLFTSPLKLHIIAPKDGPYPTNANPPPMYITCSTIAAYVRLHLLSRLLQEFRSDNLLHPGEGFFTAALRFLEEGWATVEDHGPPDMSSVLKHLLSRESLALDETPDATENDLGDNGESTRSARRKRIGGRMDTRTDAQIREEFEVLRLSDKYKSVLASRERLPAFKSRAQFVESVECNRVVVVVGETGSGKTTQLPQFILDSVISSNNGSKASILVTQPRRISAISVASRVSAERLDDGSVGYAIRGESKQSPRTKILFCTTGVVLRRLSGGDRLKGVSHVIVDEVHERSVDGDFLLLELKELLGTNPSLKVILMSATINHETFVKYFNGAPLLSIPGFTHPVTDLYLEDLIPRIDYRPVPLRQSKKEVEEARRPFQDKLRAKGLDDQSIGAIESITRSGKIDYQLIAHTVKHIISVAPKRAGVLIFLPGVLEIRQCMDAIGAAVSRAEADIFPLHANLSSDEQRVVFKATTKWKIIAATNVAETSITIDDIVYVIDCGKVKETEYDHDSGMSKLVEKWVTRAAARQRRGRAGRTQPGFCYKLYTKDHEHTMVEYPIPEILRVPLEQVCLTVKVMREEEDAKRFLTRAIDPPEVAALDSAWSVLEDLGAIGEDGQLTALGRHMSMLPVDLRLAKMLVLGTIFQCLGPILDVAACLSSKPLFLNPMDKREEATQARMRFAIGNSDLLTDVHAYNECARMRSEGKSAGTIKIFCEEALTTADSLHLILQNFISPTTIREITTLRQDFLSALAEMGFIPFSSKPTDSILNSNSANENLVKAVILGGLWPRVARVSLPKSAIKFDRVQAGTVQRENLAKEYKMYDLKEGRVFLHPGSVLFGATAWKSPFLTYFQKHMTTKLFLRDATEVPVYALLLFGGRLSVNHVGGGLTVASKGNLIKLKAWPRIGVLVNQLRRLLDAQLQRCIEDGTTLRSRRDSPIIQAISSLLAGDGLTSEL</sequence>
<dbReference type="Pfam" id="PF21010">
    <property type="entry name" value="HA2_C"/>
    <property type="match status" value="1"/>
</dbReference>
<dbReference type="InterPro" id="IPR048333">
    <property type="entry name" value="HA2_WH"/>
</dbReference>
<dbReference type="SMART" id="SM00487">
    <property type="entry name" value="DEXDc"/>
    <property type="match status" value="1"/>
</dbReference>
<evidence type="ECO:0000256" key="3">
    <source>
        <dbReference type="ARBA" id="ARBA00022801"/>
    </source>
</evidence>
<dbReference type="GO" id="GO:0003723">
    <property type="term" value="F:RNA binding"/>
    <property type="evidence" value="ECO:0007669"/>
    <property type="project" value="TreeGrafter"/>
</dbReference>
<dbReference type="InterPro" id="IPR014001">
    <property type="entry name" value="Helicase_ATP-bd"/>
</dbReference>
<evidence type="ECO:0000313" key="11">
    <source>
        <dbReference type="Proteomes" id="UP000305948"/>
    </source>
</evidence>
<dbReference type="InterPro" id="IPR027417">
    <property type="entry name" value="P-loop_NTPase"/>
</dbReference>
<dbReference type="GO" id="GO:0003724">
    <property type="term" value="F:RNA helicase activity"/>
    <property type="evidence" value="ECO:0007669"/>
    <property type="project" value="UniProtKB-EC"/>
</dbReference>
<dbReference type="Pfam" id="PF00271">
    <property type="entry name" value="Helicase_C"/>
    <property type="match status" value="1"/>
</dbReference>
<evidence type="ECO:0000256" key="2">
    <source>
        <dbReference type="ARBA" id="ARBA00022741"/>
    </source>
</evidence>
<dbReference type="CDD" id="cd18791">
    <property type="entry name" value="SF2_C_RHA"/>
    <property type="match status" value="1"/>
</dbReference>
<dbReference type="Gene3D" id="3.40.50.300">
    <property type="entry name" value="P-loop containing nucleotide triphosphate hydrolases"/>
    <property type="match status" value="2"/>
</dbReference>
<keyword evidence="2" id="KW-0547">Nucleotide-binding</keyword>
<feature type="region of interest" description="Disordered" evidence="7">
    <location>
        <begin position="1"/>
        <end position="39"/>
    </location>
</feature>
<evidence type="ECO:0000256" key="5">
    <source>
        <dbReference type="ARBA" id="ARBA00022840"/>
    </source>
</evidence>
<keyword evidence="11" id="KW-1185">Reference proteome</keyword>
<dbReference type="Pfam" id="PF26026">
    <property type="entry name" value="RNA_hel_CTD"/>
    <property type="match status" value="1"/>
</dbReference>
<dbReference type="PANTHER" id="PTHR18934:SF267">
    <property type="entry name" value="ATP-DEPENDENT RNA HELICASE YLR419W-RELATED"/>
    <property type="match status" value="1"/>
</dbReference>
<dbReference type="InterPro" id="IPR011545">
    <property type="entry name" value="DEAD/DEAH_box_helicase_dom"/>
</dbReference>
<dbReference type="Pfam" id="PF04408">
    <property type="entry name" value="WHD_HA2"/>
    <property type="match status" value="1"/>
</dbReference>
<dbReference type="PROSITE" id="PS00690">
    <property type="entry name" value="DEAH_ATP_HELICASE"/>
    <property type="match status" value="1"/>
</dbReference>
<dbReference type="InterPro" id="IPR011709">
    <property type="entry name" value="DEAD-box_helicase_OB_fold"/>
</dbReference>
<dbReference type="PROSITE" id="PS51194">
    <property type="entry name" value="HELICASE_CTER"/>
    <property type="match status" value="1"/>
</dbReference>
<dbReference type="Proteomes" id="UP000305948">
    <property type="component" value="Unassembled WGS sequence"/>
</dbReference>
<dbReference type="PANTHER" id="PTHR18934">
    <property type="entry name" value="ATP-DEPENDENT RNA HELICASE"/>
    <property type="match status" value="1"/>
</dbReference>
<dbReference type="CDD" id="cd17917">
    <property type="entry name" value="DEXHc_RHA-like"/>
    <property type="match status" value="1"/>
</dbReference>
<dbReference type="SMART" id="SM00490">
    <property type="entry name" value="HELICc"/>
    <property type="match status" value="1"/>
</dbReference>
<dbReference type="Pfam" id="PF07717">
    <property type="entry name" value="OB_NTP_bind"/>
    <property type="match status" value="1"/>
</dbReference>
<evidence type="ECO:0000256" key="4">
    <source>
        <dbReference type="ARBA" id="ARBA00022806"/>
    </source>
</evidence>
<gene>
    <name evidence="10" type="ORF">OE88DRAFT_1619398</name>
</gene>
<comment type="catalytic activity">
    <reaction evidence="6">
        <text>ATP + H2O = ADP + phosphate + H(+)</text>
        <dbReference type="Rhea" id="RHEA:13065"/>
        <dbReference type="ChEBI" id="CHEBI:15377"/>
        <dbReference type="ChEBI" id="CHEBI:15378"/>
        <dbReference type="ChEBI" id="CHEBI:30616"/>
        <dbReference type="ChEBI" id="CHEBI:43474"/>
        <dbReference type="ChEBI" id="CHEBI:456216"/>
        <dbReference type="EC" id="3.6.4.13"/>
    </reaction>
</comment>
<dbReference type="Pfam" id="PF00270">
    <property type="entry name" value="DEAD"/>
    <property type="match status" value="1"/>
</dbReference>
<organism evidence="10 11">
    <name type="scientific">Heliocybe sulcata</name>
    <dbReference type="NCBI Taxonomy" id="5364"/>
    <lineage>
        <taxon>Eukaryota</taxon>
        <taxon>Fungi</taxon>
        <taxon>Dikarya</taxon>
        <taxon>Basidiomycota</taxon>
        <taxon>Agaricomycotina</taxon>
        <taxon>Agaricomycetes</taxon>
        <taxon>Gloeophyllales</taxon>
        <taxon>Gloeophyllaceae</taxon>
        <taxon>Heliocybe</taxon>
    </lineage>
</organism>
<accession>A0A5C3NK69</accession>
<dbReference type="Gene3D" id="1.20.120.1080">
    <property type="match status" value="1"/>
</dbReference>
<feature type="compositionally biased region" description="Acidic residues" evidence="7">
    <location>
        <begin position="510"/>
        <end position="521"/>
    </location>
</feature>
<dbReference type="FunFam" id="1.20.120.1080:FF:000002">
    <property type="entry name" value="Putative ATP-dependent RNA helicase DHX36"/>
    <property type="match status" value="1"/>
</dbReference>
<reference evidence="10 11" key="1">
    <citation type="journal article" date="2019" name="Nat. Ecol. Evol.">
        <title>Megaphylogeny resolves global patterns of mushroom evolution.</title>
        <authorList>
            <person name="Varga T."/>
            <person name="Krizsan K."/>
            <person name="Foldi C."/>
            <person name="Dima B."/>
            <person name="Sanchez-Garcia M."/>
            <person name="Sanchez-Ramirez S."/>
            <person name="Szollosi G.J."/>
            <person name="Szarkandi J.G."/>
            <person name="Papp V."/>
            <person name="Albert L."/>
            <person name="Andreopoulos W."/>
            <person name="Angelini C."/>
            <person name="Antonin V."/>
            <person name="Barry K.W."/>
            <person name="Bougher N.L."/>
            <person name="Buchanan P."/>
            <person name="Buyck B."/>
            <person name="Bense V."/>
            <person name="Catcheside P."/>
            <person name="Chovatia M."/>
            <person name="Cooper J."/>
            <person name="Damon W."/>
            <person name="Desjardin D."/>
            <person name="Finy P."/>
            <person name="Geml J."/>
            <person name="Haridas S."/>
            <person name="Hughes K."/>
            <person name="Justo A."/>
            <person name="Karasinski D."/>
            <person name="Kautmanova I."/>
            <person name="Kiss B."/>
            <person name="Kocsube S."/>
            <person name="Kotiranta H."/>
            <person name="LaButti K.M."/>
            <person name="Lechner B.E."/>
            <person name="Liimatainen K."/>
            <person name="Lipzen A."/>
            <person name="Lukacs Z."/>
            <person name="Mihaltcheva S."/>
            <person name="Morgado L.N."/>
            <person name="Niskanen T."/>
            <person name="Noordeloos M.E."/>
            <person name="Ohm R.A."/>
            <person name="Ortiz-Santana B."/>
            <person name="Ovrebo C."/>
            <person name="Racz N."/>
            <person name="Riley R."/>
            <person name="Savchenko A."/>
            <person name="Shiryaev A."/>
            <person name="Soop K."/>
            <person name="Spirin V."/>
            <person name="Szebenyi C."/>
            <person name="Tomsovsky M."/>
            <person name="Tulloss R.E."/>
            <person name="Uehling J."/>
            <person name="Grigoriev I.V."/>
            <person name="Vagvolgyi C."/>
            <person name="Papp T."/>
            <person name="Martin F.M."/>
            <person name="Miettinen O."/>
            <person name="Hibbett D.S."/>
            <person name="Nagy L.G."/>
        </authorList>
    </citation>
    <scope>NUCLEOTIDE SEQUENCE [LARGE SCALE GENOMIC DNA]</scope>
    <source>
        <strain evidence="10 11">OMC1185</strain>
    </source>
</reference>
<feature type="region of interest" description="Disordered" evidence="7">
    <location>
        <begin position="508"/>
        <end position="538"/>
    </location>
</feature>
<feature type="compositionally biased region" description="Low complexity" evidence="7">
    <location>
        <begin position="187"/>
        <end position="202"/>
    </location>
</feature>
<evidence type="ECO:0000256" key="6">
    <source>
        <dbReference type="ARBA" id="ARBA00047984"/>
    </source>
</evidence>
<keyword evidence="5" id="KW-0067">ATP-binding</keyword>
<proteinExistence type="predicted"/>
<dbReference type="SUPFAM" id="SSF52540">
    <property type="entry name" value="P-loop containing nucleoside triphosphate hydrolases"/>
    <property type="match status" value="1"/>
</dbReference>
<dbReference type="EMBL" id="ML213503">
    <property type="protein sequence ID" value="TFK56866.1"/>
    <property type="molecule type" value="Genomic_DNA"/>
</dbReference>
<evidence type="ECO:0000259" key="9">
    <source>
        <dbReference type="PROSITE" id="PS51194"/>
    </source>
</evidence>
<dbReference type="GO" id="GO:0005524">
    <property type="term" value="F:ATP binding"/>
    <property type="evidence" value="ECO:0007669"/>
    <property type="project" value="UniProtKB-KW"/>
</dbReference>
<dbReference type="InterPro" id="IPR002464">
    <property type="entry name" value="DNA/RNA_helicase_DEAH_CS"/>
</dbReference>
<dbReference type="FunFam" id="3.40.50.300:FF:000500">
    <property type="entry name" value="ATP-dependent RNA helicase DHX29"/>
    <property type="match status" value="1"/>
</dbReference>
<feature type="compositionally biased region" description="Basic and acidic residues" evidence="7">
    <location>
        <begin position="176"/>
        <end position="186"/>
    </location>
</feature>
<dbReference type="EC" id="3.6.4.13" evidence="1"/>
<feature type="domain" description="Helicase C-terminal" evidence="9">
    <location>
        <begin position="817"/>
        <end position="983"/>
    </location>
</feature>
<dbReference type="GO" id="GO:1990904">
    <property type="term" value="C:ribonucleoprotein complex"/>
    <property type="evidence" value="ECO:0007669"/>
    <property type="project" value="UniProtKB-ARBA"/>
</dbReference>
<protein>
    <recommendedName>
        <fullName evidence="1">RNA helicase</fullName>
        <ecNumber evidence="1">3.6.4.13</ecNumber>
    </recommendedName>
</protein>
<evidence type="ECO:0000256" key="7">
    <source>
        <dbReference type="SAM" id="MobiDB-lite"/>
    </source>
</evidence>
<dbReference type="InterPro" id="IPR007502">
    <property type="entry name" value="Helicase-assoc_dom"/>
</dbReference>
<dbReference type="GO" id="GO:0016787">
    <property type="term" value="F:hydrolase activity"/>
    <property type="evidence" value="ECO:0007669"/>
    <property type="project" value="UniProtKB-KW"/>
</dbReference>
<dbReference type="STRING" id="5364.A0A5C3NK69"/>
<keyword evidence="4" id="KW-0347">Helicase</keyword>
<dbReference type="PROSITE" id="PS51192">
    <property type="entry name" value="HELICASE_ATP_BIND_1"/>
    <property type="match status" value="1"/>
</dbReference>
<dbReference type="InterPro" id="IPR059023">
    <property type="entry name" value="RNA_hel_CTD"/>
</dbReference>
<feature type="domain" description="Helicase ATP-binding" evidence="8">
    <location>
        <begin position="579"/>
        <end position="744"/>
    </location>
</feature>
<name>A0A5C3NK69_9AGAM</name>
<evidence type="ECO:0000256" key="1">
    <source>
        <dbReference type="ARBA" id="ARBA00012552"/>
    </source>
</evidence>
<evidence type="ECO:0000313" key="10">
    <source>
        <dbReference type="EMBL" id="TFK56866.1"/>
    </source>
</evidence>
<dbReference type="InterPro" id="IPR056328">
    <property type="entry name" value="DSRM_DHX29"/>
</dbReference>
<dbReference type="Pfam" id="PF24385">
    <property type="entry name" value="DSRM_DHX29"/>
    <property type="match status" value="1"/>
</dbReference>
<dbReference type="InterPro" id="IPR001650">
    <property type="entry name" value="Helicase_C-like"/>
</dbReference>
<dbReference type="OrthoDB" id="5600252at2759"/>